<keyword evidence="4" id="KW-1185">Reference proteome</keyword>
<sequence length="317" mass="36178">MAHRRSKLEPTASSAVMFGEELRFYRELAGYTQEELAKLLHCDRTVLTRCESGKRRMQPELVEDADRLLNTGGLLKRLWDRVDWNAEIEHPDWFQEYAEMEAEAVGLRLFQYGYVHGLLQCSDYAREMFRAGDAAGKPELIAERMTARIGRQQRFLAPDGPLLMVVLDESAIRTELGGPAVMRRQMQHLLDVARLPNVSIQVAPFGGRRTVVKMSMVLLEMPDGRNWVYSESLDRGHLSDAPAIVAAHRRGYDLLRGEVLSVRESLELLADAMEGYRDGEVRDRRERLAQEQLQRARRGGLRRGGPHVPFPRRRSGA</sequence>
<dbReference type="InterPro" id="IPR010982">
    <property type="entry name" value="Lambda_DNA-bd_dom_sf"/>
</dbReference>
<evidence type="ECO:0000313" key="4">
    <source>
        <dbReference type="Proteomes" id="UP001595975"/>
    </source>
</evidence>
<dbReference type="InterPro" id="IPR001387">
    <property type="entry name" value="Cro/C1-type_HTH"/>
</dbReference>
<feature type="domain" description="HTH cro/C1-type" evidence="2">
    <location>
        <begin position="22"/>
        <end position="56"/>
    </location>
</feature>
<dbReference type="Gene3D" id="1.10.260.40">
    <property type="entry name" value="lambda repressor-like DNA-binding domains"/>
    <property type="match status" value="1"/>
</dbReference>
<feature type="compositionally biased region" description="Basic residues" evidence="1">
    <location>
        <begin position="295"/>
        <end position="317"/>
    </location>
</feature>
<dbReference type="Pfam" id="PF13560">
    <property type="entry name" value="HTH_31"/>
    <property type="match status" value="1"/>
</dbReference>
<dbReference type="SMART" id="SM00530">
    <property type="entry name" value="HTH_XRE"/>
    <property type="match status" value="1"/>
</dbReference>
<name>A0ABW0XGF7_9ACTN</name>
<evidence type="ECO:0000313" key="3">
    <source>
        <dbReference type="EMBL" id="MFC5668194.1"/>
    </source>
</evidence>
<evidence type="ECO:0000259" key="2">
    <source>
        <dbReference type="PROSITE" id="PS50943"/>
    </source>
</evidence>
<dbReference type="EMBL" id="JBHSOF010000085">
    <property type="protein sequence ID" value="MFC5668194.1"/>
    <property type="molecule type" value="Genomic_DNA"/>
</dbReference>
<accession>A0ABW0XGF7</accession>
<dbReference type="RefSeq" id="WP_380229837.1">
    <property type="nucleotide sequence ID" value="NZ_JBHSOF010000085.1"/>
</dbReference>
<dbReference type="CDD" id="cd00093">
    <property type="entry name" value="HTH_XRE"/>
    <property type="match status" value="1"/>
</dbReference>
<comment type="caution">
    <text evidence="3">The sequence shown here is derived from an EMBL/GenBank/DDBJ whole genome shotgun (WGS) entry which is preliminary data.</text>
</comment>
<gene>
    <name evidence="3" type="ORF">ACFP3U_35175</name>
</gene>
<protein>
    <submittedName>
        <fullName evidence="3">Helix-turn-helix domain-containing protein</fullName>
    </submittedName>
</protein>
<dbReference type="Proteomes" id="UP001595975">
    <property type="component" value="Unassembled WGS sequence"/>
</dbReference>
<feature type="region of interest" description="Disordered" evidence="1">
    <location>
        <begin position="290"/>
        <end position="317"/>
    </location>
</feature>
<reference evidence="4" key="1">
    <citation type="journal article" date="2019" name="Int. J. Syst. Evol. Microbiol.">
        <title>The Global Catalogue of Microorganisms (GCM) 10K type strain sequencing project: providing services to taxonomists for standard genome sequencing and annotation.</title>
        <authorList>
            <consortium name="The Broad Institute Genomics Platform"/>
            <consortium name="The Broad Institute Genome Sequencing Center for Infectious Disease"/>
            <person name="Wu L."/>
            <person name="Ma J."/>
        </authorList>
    </citation>
    <scope>NUCLEOTIDE SEQUENCE [LARGE SCALE GENOMIC DNA]</scope>
    <source>
        <strain evidence="4">CGMCC 4.1437</strain>
    </source>
</reference>
<dbReference type="SUPFAM" id="SSF47413">
    <property type="entry name" value="lambda repressor-like DNA-binding domains"/>
    <property type="match status" value="1"/>
</dbReference>
<evidence type="ECO:0000256" key="1">
    <source>
        <dbReference type="SAM" id="MobiDB-lite"/>
    </source>
</evidence>
<dbReference type="PROSITE" id="PS50943">
    <property type="entry name" value="HTH_CROC1"/>
    <property type="match status" value="1"/>
</dbReference>
<dbReference type="Pfam" id="PF19054">
    <property type="entry name" value="DUF5753"/>
    <property type="match status" value="1"/>
</dbReference>
<proteinExistence type="predicted"/>
<dbReference type="InterPro" id="IPR043917">
    <property type="entry name" value="DUF5753"/>
</dbReference>
<organism evidence="3 4">
    <name type="scientific">Kitasatospora misakiensis</name>
    <dbReference type="NCBI Taxonomy" id="67330"/>
    <lineage>
        <taxon>Bacteria</taxon>
        <taxon>Bacillati</taxon>
        <taxon>Actinomycetota</taxon>
        <taxon>Actinomycetes</taxon>
        <taxon>Kitasatosporales</taxon>
        <taxon>Streptomycetaceae</taxon>
        <taxon>Kitasatospora</taxon>
    </lineage>
</organism>